<dbReference type="InterPro" id="IPR001444">
    <property type="entry name" value="Flag_bb_rod_N"/>
</dbReference>
<dbReference type="KEGG" id="ocn:CUC15_14260"/>
<comment type="subcellular location">
    <subcellularLocation>
        <location evidence="1 7">Bacterial flagellum</location>
    </subcellularLocation>
    <subcellularLocation>
        <location evidence="2 7">Secreted</location>
    </subcellularLocation>
</comment>
<proteinExistence type="inferred from homology"/>
<evidence type="ECO:0000256" key="6">
    <source>
        <dbReference type="ARBA" id="ARBA00023143"/>
    </source>
</evidence>
<comment type="similarity">
    <text evidence="3 7">Belongs to the flagella basal body rod proteins family.</text>
</comment>
<dbReference type="GO" id="GO:0009424">
    <property type="term" value="C:bacterial-type flagellum hook"/>
    <property type="evidence" value="ECO:0007669"/>
    <property type="project" value="UniProtKB-UniRule"/>
</dbReference>
<dbReference type="PANTHER" id="PTHR30033:SF1">
    <property type="entry name" value="FLAGELLAR HOOK-ASSOCIATED PROTEIN 1"/>
    <property type="match status" value="1"/>
</dbReference>
<evidence type="ECO:0000313" key="13">
    <source>
        <dbReference type="Proteomes" id="UP000253908"/>
    </source>
</evidence>
<keyword evidence="12" id="KW-0969">Cilium</keyword>
<protein>
    <recommendedName>
        <fullName evidence="4 7">Flagellar hook-associated protein 1</fullName>
        <shortName evidence="7">HAP1</shortName>
    </recommendedName>
</protein>
<keyword evidence="13" id="KW-1185">Reference proteome</keyword>
<feature type="domain" description="Flagellar basal-body/hook protein C-terminal" evidence="10">
    <location>
        <begin position="450"/>
        <end position="493"/>
    </location>
</feature>
<dbReference type="NCBIfam" id="TIGR02492">
    <property type="entry name" value="flgK_ends"/>
    <property type="match status" value="1"/>
</dbReference>
<keyword evidence="5 7" id="KW-0964">Secreted</keyword>
<dbReference type="SUPFAM" id="SSF64518">
    <property type="entry name" value="Phase 1 flagellin"/>
    <property type="match status" value="1"/>
</dbReference>
<dbReference type="OrthoDB" id="9802553at2"/>
<dbReference type="Proteomes" id="UP000253908">
    <property type="component" value="Chromosome"/>
</dbReference>
<keyword evidence="12" id="KW-0966">Cell projection</keyword>
<dbReference type="GO" id="GO:0005198">
    <property type="term" value="F:structural molecule activity"/>
    <property type="evidence" value="ECO:0007669"/>
    <property type="project" value="UniProtKB-UniRule"/>
</dbReference>
<evidence type="ECO:0000256" key="7">
    <source>
        <dbReference type="RuleBase" id="RU362065"/>
    </source>
</evidence>
<dbReference type="EMBL" id="CP024848">
    <property type="protein sequence ID" value="AXI10019.1"/>
    <property type="molecule type" value="Genomic_DNA"/>
</dbReference>
<feature type="region of interest" description="Disordered" evidence="8">
    <location>
        <begin position="46"/>
        <end position="66"/>
    </location>
</feature>
<evidence type="ECO:0000256" key="1">
    <source>
        <dbReference type="ARBA" id="ARBA00004365"/>
    </source>
</evidence>
<organism evidence="12 13">
    <name type="scientific">Oceanobacillus zhaokaii</name>
    <dbReference type="NCBI Taxonomy" id="2052660"/>
    <lineage>
        <taxon>Bacteria</taxon>
        <taxon>Bacillati</taxon>
        <taxon>Bacillota</taxon>
        <taxon>Bacilli</taxon>
        <taxon>Bacillales</taxon>
        <taxon>Bacillaceae</taxon>
        <taxon>Oceanobacillus</taxon>
    </lineage>
</organism>
<dbReference type="Pfam" id="PF00460">
    <property type="entry name" value="Flg_bb_rod"/>
    <property type="match status" value="1"/>
</dbReference>
<evidence type="ECO:0000313" key="12">
    <source>
        <dbReference type="EMBL" id="AXI10019.1"/>
    </source>
</evidence>
<evidence type="ECO:0000256" key="5">
    <source>
        <dbReference type="ARBA" id="ARBA00022525"/>
    </source>
</evidence>
<dbReference type="GO" id="GO:0005576">
    <property type="term" value="C:extracellular region"/>
    <property type="evidence" value="ECO:0007669"/>
    <property type="project" value="UniProtKB-SubCell"/>
</dbReference>
<dbReference type="InterPro" id="IPR053927">
    <property type="entry name" value="FlgK_helical"/>
</dbReference>
<dbReference type="InterPro" id="IPR002371">
    <property type="entry name" value="FlgK"/>
</dbReference>
<dbReference type="PANTHER" id="PTHR30033">
    <property type="entry name" value="FLAGELLAR HOOK-ASSOCIATED PROTEIN 1"/>
    <property type="match status" value="1"/>
</dbReference>
<feature type="domain" description="Flagellar hook-associated protein FlgK helical" evidence="11">
    <location>
        <begin position="102"/>
        <end position="355"/>
    </location>
</feature>
<accession>A0A345PJ39</accession>
<dbReference type="Pfam" id="PF22638">
    <property type="entry name" value="FlgK_D1"/>
    <property type="match status" value="1"/>
</dbReference>
<evidence type="ECO:0000256" key="8">
    <source>
        <dbReference type="SAM" id="MobiDB-lite"/>
    </source>
</evidence>
<evidence type="ECO:0000259" key="10">
    <source>
        <dbReference type="Pfam" id="PF06429"/>
    </source>
</evidence>
<keyword evidence="12" id="KW-0282">Flagellum</keyword>
<dbReference type="GO" id="GO:0044780">
    <property type="term" value="P:bacterial-type flagellum assembly"/>
    <property type="evidence" value="ECO:0007669"/>
    <property type="project" value="InterPro"/>
</dbReference>
<gene>
    <name evidence="7" type="primary">flgK</name>
    <name evidence="12" type="ORF">CUC15_14260</name>
</gene>
<evidence type="ECO:0000256" key="3">
    <source>
        <dbReference type="ARBA" id="ARBA00009677"/>
    </source>
</evidence>
<reference evidence="13" key="1">
    <citation type="submission" date="2017-11" db="EMBL/GenBank/DDBJ databases">
        <authorList>
            <person name="Zhu W."/>
        </authorList>
    </citation>
    <scope>NUCLEOTIDE SEQUENCE [LARGE SCALE GENOMIC DNA]</scope>
    <source>
        <strain evidence="13">160</strain>
    </source>
</reference>
<sequence length="500" mass="54184">MSTFHGLEMAKQALFTQQSALYTTGHNIANANTEGYTRQRVNFETTTPFPSVGRNRPQMPGQMGTGVEAGSVQRIRNQFLDTQFRGENSLSGYWSTRAEAFSRMEGLLNEPSETGLNASMDQFWQSLNGLASNPDNSGARSVVVQRGQALAETYHYLSNSLDTIRGDLKQQLDSSVDSANSILRQIDDINTEVRKLETNGFVTNDLYDRRDVLIDELSNMMEISVQYDESSASAKDIAQGLATIKVGDIILVNGAEGGHSTVSINNGEANYDAVEKLFVTNADSEAAVIGMPPAKVGSIAALIEAYGYMDGTEVKGDFSDVIATLDDMAYQFATAFNEVHKSGFGLDGNTNRNFFGNLTSSENAAKLIQVDESIMENPSLVAASSDGISGDGGNASDLADVFYDDLDFSNGEKTSIKDFYESVIGNLGVNASEANRMADNTAILLTQVQNQRLSISSVSLDEEMSNLVKFQHAYNAAARSLTAYDELIDRVINNMGLVGR</sequence>
<evidence type="ECO:0000256" key="2">
    <source>
        <dbReference type="ARBA" id="ARBA00004613"/>
    </source>
</evidence>
<dbReference type="PRINTS" id="PR01005">
    <property type="entry name" value="FLGHOOKAP1"/>
</dbReference>
<dbReference type="AlphaFoldDB" id="A0A345PJ39"/>
<feature type="domain" description="Flagellar basal body rod protein N-terminal" evidence="9">
    <location>
        <begin position="8"/>
        <end position="37"/>
    </location>
</feature>
<evidence type="ECO:0000259" key="11">
    <source>
        <dbReference type="Pfam" id="PF22638"/>
    </source>
</evidence>
<dbReference type="RefSeq" id="WP_114917306.1">
    <property type="nucleotide sequence ID" value="NZ_CP024848.1"/>
</dbReference>
<dbReference type="InterPro" id="IPR010930">
    <property type="entry name" value="Flg_bb/hook_C_dom"/>
</dbReference>
<evidence type="ECO:0000256" key="4">
    <source>
        <dbReference type="ARBA" id="ARBA00016244"/>
    </source>
</evidence>
<name>A0A345PJ39_9BACI</name>
<dbReference type="Pfam" id="PF06429">
    <property type="entry name" value="Flg_bbr_C"/>
    <property type="match status" value="1"/>
</dbReference>
<keyword evidence="6 7" id="KW-0975">Bacterial flagellum</keyword>
<evidence type="ECO:0000259" key="9">
    <source>
        <dbReference type="Pfam" id="PF00460"/>
    </source>
</evidence>